<organism evidence="1">
    <name type="scientific">Bifidobacterium aquikefiricola</name>
    <dbReference type="NCBI Taxonomy" id="3059038"/>
    <lineage>
        <taxon>Bacteria</taxon>
        <taxon>Bacillati</taxon>
        <taxon>Actinomycetota</taxon>
        <taxon>Actinomycetes</taxon>
        <taxon>Bifidobacteriales</taxon>
        <taxon>Bifidobacteriaceae</taxon>
        <taxon>Bifidobacterium</taxon>
    </lineage>
</organism>
<evidence type="ECO:0000313" key="1">
    <source>
        <dbReference type="EMBL" id="XDS43919.1"/>
    </source>
</evidence>
<gene>
    <name evidence="1" type="ORF">QN215_06450</name>
</gene>
<sequence length="139" mass="15964">MSNFVLNSDTASVDARERINNTVNTTQRVIELLRKFAKSVERIRNLQKGSLGDNVSRSAFFDIDKPFRDWLLGLRPSSDIDQAIGSWYEQLRTVVIGKAQEIVNNSSMRDFTVSEDTKNLPQQFNMFIAKVNKEIEIHQ</sequence>
<dbReference type="EMBL" id="CP129674">
    <property type="protein sequence ID" value="XDS43919.1"/>
    <property type="molecule type" value="Genomic_DNA"/>
</dbReference>
<accession>A0AB39U4K0</accession>
<dbReference type="Pfam" id="PF09481">
    <property type="entry name" value="CRISPR_Cse1"/>
    <property type="match status" value="1"/>
</dbReference>
<name>A0AB39U4K0_9BIFI</name>
<proteinExistence type="predicted"/>
<dbReference type="AlphaFoldDB" id="A0AB39U4K0"/>
<dbReference type="RefSeq" id="WP_369343514.1">
    <property type="nucleotide sequence ID" value="NZ_CP129674.1"/>
</dbReference>
<dbReference type="InterPro" id="IPR013381">
    <property type="entry name" value="CRISPR-assoc_prot_Cse1"/>
</dbReference>
<protein>
    <submittedName>
        <fullName evidence="1">Type I-E CRISPR-associated protein Cse1/CasA</fullName>
    </submittedName>
</protein>
<reference evidence="1" key="1">
    <citation type="submission" date="2023-07" db="EMBL/GenBank/DDBJ databases">
        <title>Bifidobacterium aquikefiriaerophilum sp. nov. and Bifidobacterium eccum sp. nov., isolated from water kefir.</title>
        <authorList>
            <person name="Breselge S."/>
            <person name="Bellassi P."/>
            <person name="Barcenilla C."/>
            <person name="Alvarez-Ordonez A."/>
            <person name="Morelli L."/>
            <person name="Cotter P.D."/>
        </authorList>
    </citation>
    <scope>NUCLEOTIDE SEQUENCE</scope>
    <source>
        <strain evidence="1">WK041_4_12</strain>
    </source>
</reference>
<dbReference type="KEGG" id="baqk:QN215_06450"/>
<dbReference type="Gene3D" id="1.10.132.100">
    <property type="match status" value="1"/>
</dbReference>